<evidence type="ECO:0000313" key="1">
    <source>
        <dbReference type="EMBL" id="KAI8546190.1"/>
    </source>
</evidence>
<protein>
    <submittedName>
        <fullName evidence="1">Uncharacterized protein</fullName>
    </submittedName>
</protein>
<gene>
    <name evidence="1" type="ORF">RHMOL_Rhmol07G0098100</name>
</gene>
<dbReference type="EMBL" id="CM046394">
    <property type="protein sequence ID" value="KAI8546190.1"/>
    <property type="molecule type" value="Genomic_DNA"/>
</dbReference>
<sequence length="1336" mass="150798">MFRPCENTSKRAYKYTHCNPLWPLGHSHSSIVMEATAAKPPLHTLTFSRATVVNRVFAAVYTCAVLALLYQHALTVLNSTTFLSFSLSLTFLFADLLLGFMWATGQCFRMRLVHRHVFPENLLKVTREEDFPAMDVFICTADPDKEPPMSVVNTALSVMAYDYPAEKLSVYVSDDGGSALTLFAFVEAAKFGSHWLPFCRRNKVMERCPQAYFRSKYPRSNETNQIKVMYESMKERVENVVDSGKVTDDCITNEQERQAFNKWTPGFTRQEHPTVVQVLLETGKDRDITGQSMPNLIYVSRQKSRTSPHHFKAGALNVLLRVSAVLTNAPIILTLDCDMYSNDPQTPYSMLCYLFDTTINPELGYVQFPQRFHGLNKGDIYASELRREFLINSAGLNGLAGPNHVGTGCFFSRRVFFGGPSSFVSPEIPELRPDHVVKKPIQAQSILAMAHHVADCKYEDQTNWGSKLGFRYGTLVEDFYTGYRLQCEGWRSVFCNPNRPAFLGDAPITLNDALNQIKRWSVGLLEVAFSKYSPVTFGVRAMGPIMGHCYTHYAFWPIPSIPLTIYAFLPQLALLNGVSIFPKTRNPASPRRHSSSSIKMEAPDAVATTKPLLHTLTFSRAMVANRVFAAIYTCAVLALLYHHALTALSSTTFLSFSLSLAFLFSDFVFGFMWSTTQSFLMRPAHRRVFPENLRKVMREEDIPAMDVFICTADPHKEPPVSVVNTALSVMAYDYPAEKLSVYVSDDGGSDLTLFALVEAAKFGSHWLPFCRRNKVVERCPEAYFESNYPQSNESKQMKVMYKSMKKRVENVVDSGKVIDDYIINEQERQAFNKWTQGFTRHDHPTIIQVLSDVGKDKDITGESMPNLIYVSRQKSRNSPHHFKGGALNALLRVSAVMTNAPIILTLDCDMYSNDPQTLHRVLCYFSDSTIRSKVGYIQFPQRFHGLNKNDIYACEFKRLFLIHPMGMDGLAGPNHVGTGCFFSRRVFFGGPSSFVSPELPELRPDHVVKEPIQAQSILAMAHRVADCKYEDQSNWGSKVGFRYGSLVEDYYTGYQLQCEGWQSVFCHPNRPAFLGDVPITLNDVLNQNKRWSVGLLQVAFSKYSPVTFGVQAMGPMMGLCYAHSAFWPIWSIPLTIYAFLPQLALLNGVSIFPKVSDTWFLLYAFLFVGAYAQDCLVFILCEGTFLRWWSDQRMWMLRGVTSYLFGLIEFLTKCLGIATHGFILTSKVLDGEQSKRYDQGTFEFGVESPMFVPLSTAAIVNLIAFFRGLVGVFRGGDFDGLFVQIFVAGFVVVNCWPIYEAMVLRTDKGRMPTKTTLISTFLAWALYTAASHTPHT</sequence>
<keyword evidence="2" id="KW-1185">Reference proteome</keyword>
<proteinExistence type="predicted"/>
<evidence type="ECO:0000313" key="2">
    <source>
        <dbReference type="Proteomes" id="UP001062846"/>
    </source>
</evidence>
<comment type="caution">
    <text evidence="1">The sequence shown here is derived from an EMBL/GenBank/DDBJ whole genome shotgun (WGS) entry which is preliminary data.</text>
</comment>
<dbReference type="Proteomes" id="UP001062846">
    <property type="component" value="Chromosome 7"/>
</dbReference>
<name>A0ACC0MZ60_RHOML</name>
<reference evidence="1" key="1">
    <citation type="submission" date="2022-02" db="EMBL/GenBank/DDBJ databases">
        <title>Plant Genome Project.</title>
        <authorList>
            <person name="Zhang R.-G."/>
        </authorList>
    </citation>
    <scope>NUCLEOTIDE SEQUENCE</scope>
    <source>
        <strain evidence="1">AT1</strain>
    </source>
</reference>
<accession>A0ACC0MZ60</accession>
<organism evidence="1 2">
    <name type="scientific">Rhododendron molle</name>
    <name type="common">Chinese azalea</name>
    <name type="synonym">Azalea mollis</name>
    <dbReference type="NCBI Taxonomy" id="49168"/>
    <lineage>
        <taxon>Eukaryota</taxon>
        <taxon>Viridiplantae</taxon>
        <taxon>Streptophyta</taxon>
        <taxon>Embryophyta</taxon>
        <taxon>Tracheophyta</taxon>
        <taxon>Spermatophyta</taxon>
        <taxon>Magnoliopsida</taxon>
        <taxon>eudicotyledons</taxon>
        <taxon>Gunneridae</taxon>
        <taxon>Pentapetalae</taxon>
        <taxon>asterids</taxon>
        <taxon>Ericales</taxon>
        <taxon>Ericaceae</taxon>
        <taxon>Ericoideae</taxon>
        <taxon>Rhodoreae</taxon>
        <taxon>Rhododendron</taxon>
    </lineage>
</organism>